<evidence type="ECO:0000313" key="3">
    <source>
        <dbReference type="Proteomes" id="UP001470023"/>
    </source>
</evidence>
<sequence>MTGWVVRPDGGRPDGPGCAHVTALSTEPAARSDSCLECAARGRDGGHLRRCLTCGHVGCSDSSPGAHATAHHESSGHPLVRSAEPGETWAWCYVDGVYLDPYGDSPAR</sequence>
<dbReference type="PROSITE" id="PS50271">
    <property type="entry name" value="ZF_UBP"/>
    <property type="match status" value="1"/>
</dbReference>
<dbReference type="EMBL" id="JBEPAZ010000019">
    <property type="protein sequence ID" value="MER6430406.1"/>
    <property type="molecule type" value="Genomic_DNA"/>
</dbReference>
<feature type="domain" description="UBP-type" evidence="1">
    <location>
        <begin position="16"/>
        <end position="108"/>
    </location>
</feature>
<reference evidence="2 3" key="1">
    <citation type="submission" date="2024-06" db="EMBL/GenBank/DDBJ databases">
        <title>The Natural Products Discovery Center: Release of the First 8490 Sequenced Strains for Exploring Actinobacteria Biosynthetic Diversity.</title>
        <authorList>
            <person name="Kalkreuter E."/>
            <person name="Kautsar S.A."/>
            <person name="Yang D."/>
            <person name="Bader C.D."/>
            <person name="Teijaro C.N."/>
            <person name="Fluegel L."/>
            <person name="Davis C.M."/>
            <person name="Simpson J.R."/>
            <person name="Lauterbach L."/>
            <person name="Steele A.D."/>
            <person name="Gui C."/>
            <person name="Meng S."/>
            <person name="Li G."/>
            <person name="Viehrig K."/>
            <person name="Ye F."/>
            <person name="Su P."/>
            <person name="Kiefer A.F."/>
            <person name="Nichols A."/>
            <person name="Cepeda A.J."/>
            <person name="Yan W."/>
            <person name="Fan B."/>
            <person name="Jiang Y."/>
            <person name="Adhikari A."/>
            <person name="Zheng C.-J."/>
            <person name="Schuster L."/>
            <person name="Cowan T.M."/>
            <person name="Smanski M.J."/>
            <person name="Chevrette M.G."/>
            <person name="De Carvalho L.P.S."/>
            <person name="Shen B."/>
        </authorList>
    </citation>
    <scope>NUCLEOTIDE SEQUENCE [LARGE SCALE GENOMIC DNA]</scope>
    <source>
        <strain evidence="2 3">NPDC001166</strain>
    </source>
</reference>
<keyword evidence="3" id="KW-1185">Reference proteome</keyword>
<organism evidence="2 3">
    <name type="scientific">Streptomyces sp. 900105245</name>
    <dbReference type="NCBI Taxonomy" id="3154379"/>
    <lineage>
        <taxon>Bacteria</taxon>
        <taxon>Bacillati</taxon>
        <taxon>Actinomycetota</taxon>
        <taxon>Actinomycetes</taxon>
        <taxon>Kitasatosporales</taxon>
        <taxon>Streptomycetaceae</taxon>
        <taxon>Streptomyces</taxon>
    </lineage>
</organism>
<accession>A0ABV1U9L0</accession>
<proteinExistence type="predicted"/>
<protein>
    <submittedName>
        <fullName evidence="2">UBP-type zinc finger domain-containing protein</fullName>
    </submittedName>
</protein>
<dbReference type="Gene3D" id="3.30.40.10">
    <property type="entry name" value="Zinc/RING finger domain, C3HC4 (zinc finger)"/>
    <property type="match status" value="1"/>
</dbReference>
<dbReference type="RefSeq" id="WP_352064181.1">
    <property type="nucleotide sequence ID" value="NZ_JBEPAB010000034.1"/>
</dbReference>
<evidence type="ECO:0000259" key="1">
    <source>
        <dbReference type="PROSITE" id="PS50271"/>
    </source>
</evidence>
<evidence type="ECO:0000313" key="2">
    <source>
        <dbReference type="EMBL" id="MER6430406.1"/>
    </source>
</evidence>
<dbReference type="Proteomes" id="UP001470023">
    <property type="component" value="Unassembled WGS sequence"/>
</dbReference>
<name>A0ABV1U9L0_9ACTN</name>
<dbReference type="Pfam" id="PF02148">
    <property type="entry name" value="zf-UBP"/>
    <property type="match status" value="1"/>
</dbReference>
<dbReference type="InterPro" id="IPR013083">
    <property type="entry name" value="Znf_RING/FYVE/PHD"/>
</dbReference>
<dbReference type="SUPFAM" id="SSF57850">
    <property type="entry name" value="RING/U-box"/>
    <property type="match status" value="1"/>
</dbReference>
<gene>
    <name evidence="2" type="ORF">ABT272_22070</name>
</gene>
<dbReference type="InterPro" id="IPR001607">
    <property type="entry name" value="Znf_UBP"/>
</dbReference>
<comment type="caution">
    <text evidence="2">The sequence shown here is derived from an EMBL/GenBank/DDBJ whole genome shotgun (WGS) entry which is preliminary data.</text>
</comment>